<reference evidence="5 6" key="1">
    <citation type="journal article" date="2015" name="Nat. Commun.">
        <title>Outbred genome sequencing and CRISPR/Cas9 gene editing in butterflies.</title>
        <authorList>
            <person name="Li X."/>
            <person name="Fan D."/>
            <person name="Zhang W."/>
            <person name="Liu G."/>
            <person name="Zhang L."/>
            <person name="Zhao L."/>
            <person name="Fang X."/>
            <person name="Chen L."/>
            <person name="Dong Y."/>
            <person name="Chen Y."/>
            <person name="Ding Y."/>
            <person name="Zhao R."/>
            <person name="Feng M."/>
            <person name="Zhu Y."/>
            <person name="Feng Y."/>
            <person name="Jiang X."/>
            <person name="Zhu D."/>
            <person name="Xiang H."/>
            <person name="Feng X."/>
            <person name="Li S."/>
            <person name="Wang J."/>
            <person name="Zhang G."/>
            <person name="Kronforst M.R."/>
            <person name="Wang W."/>
        </authorList>
    </citation>
    <scope>NUCLEOTIDE SEQUENCE [LARGE SCALE GENOMIC DNA]</scope>
    <source>
        <strain evidence="5">Ya'a_city_454_Pm</strain>
        <tissue evidence="5">Whole body</tissue>
    </source>
</reference>
<dbReference type="InterPro" id="IPR006578">
    <property type="entry name" value="MADF-dom"/>
</dbReference>
<evidence type="ECO:0008006" key="7">
    <source>
        <dbReference type="Google" id="ProtNLM"/>
    </source>
</evidence>
<dbReference type="PANTHER" id="PTHR12243">
    <property type="entry name" value="MADF DOMAIN TRANSCRIPTION FACTOR"/>
    <property type="match status" value="1"/>
</dbReference>
<protein>
    <recommendedName>
        <fullName evidence="7">Transcription factor Adf-1</fullName>
    </recommendedName>
</protein>
<name>A0A194R725_PAPMA</name>
<keyword evidence="6" id="KW-1185">Reference proteome</keyword>
<evidence type="ECO:0000256" key="2">
    <source>
        <dbReference type="SAM" id="MobiDB-lite"/>
    </source>
</evidence>
<evidence type="ECO:0000256" key="1">
    <source>
        <dbReference type="PROSITE-ProRule" id="PRU00371"/>
    </source>
</evidence>
<dbReference type="EMBL" id="KQ460627">
    <property type="protein sequence ID" value="KPJ13462.1"/>
    <property type="molecule type" value="Genomic_DNA"/>
</dbReference>
<feature type="domain" description="BESS" evidence="4">
    <location>
        <begin position="172"/>
        <end position="211"/>
    </location>
</feature>
<feature type="region of interest" description="Disordered" evidence="2">
    <location>
        <begin position="119"/>
        <end position="140"/>
    </location>
</feature>
<organism evidence="5 6">
    <name type="scientific">Papilio machaon</name>
    <name type="common">Old World swallowtail butterfly</name>
    <dbReference type="NCBI Taxonomy" id="76193"/>
    <lineage>
        <taxon>Eukaryota</taxon>
        <taxon>Metazoa</taxon>
        <taxon>Ecdysozoa</taxon>
        <taxon>Arthropoda</taxon>
        <taxon>Hexapoda</taxon>
        <taxon>Insecta</taxon>
        <taxon>Pterygota</taxon>
        <taxon>Neoptera</taxon>
        <taxon>Endopterygota</taxon>
        <taxon>Lepidoptera</taxon>
        <taxon>Glossata</taxon>
        <taxon>Ditrysia</taxon>
        <taxon>Papilionoidea</taxon>
        <taxon>Papilionidae</taxon>
        <taxon>Papilioninae</taxon>
        <taxon>Papilio</taxon>
    </lineage>
</organism>
<dbReference type="GO" id="GO:0003677">
    <property type="term" value="F:DNA binding"/>
    <property type="evidence" value="ECO:0007669"/>
    <property type="project" value="InterPro"/>
</dbReference>
<dbReference type="AlphaFoldDB" id="A0A194R725"/>
<dbReference type="GO" id="GO:0005634">
    <property type="term" value="C:nucleus"/>
    <property type="evidence" value="ECO:0007669"/>
    <property type="project" value="UniProtKB-SubCell"/>
</dbReference>
<dbReference type="Pfam" id="PF02944">
    <property type="entry name" value="BESS"/>
    <property type="match status" value="1"/>
</dbReference>
<evidence type="ECO:0000313" key="5">
    <source>
        <dbReference type="EMBL" id="KPJ13462.1"/>
    </source>
</evidence>
<dbReference type="PROSITE" id="PS51031">
    <property type="entry name" value="BESS"/>
    <property type="match status" value="1"/>
</dbReference>
<keyword evidence="1" id="KW-0539">Nucleus</keyword>
<dbReference type="FunCoup" id="A0A194R725">
    <property type="interactions" value="143"/>
</dbReference>
<dbReference type="KEGG" id="pmac:106712583"/>
<dbReference type="SMART" id="SM00595">
    <property type="entry name" value="MADF"/>
    <property type="match status" value="1"/>
</dbReference>
<comment type="subcellular location">
    <subcellularLocation>
        <location evidence="1">Nucleus</location>
    </subcellularLocation>
</comment>
<dbReference type="Proteomes" id="UP000053240">
    <property type="component" value="Unassembled WGS sequence"/>
</dbReference>
<dbReference type="InterPro" id="IPR004210">
    <property type="entry name" value="BESS_motif"/>
</dbReference>
<dbReference type="InParanoid" id="A0A194R725"/>
<accession>A0A194R725</accession>
<feature type="compositionally biased region" description="Low complexity" evidence="2">
    <location>
        <begin position="127"/>
        <end position="137"/>
    </location>
</feature>
<proteinExistence type="predicted"/>
<gene>
    <name evidence="5" type="ORF">RR48_07042</name>
</gene>
<feature type="domain" description="MADF" evidence="3">
    <location>
        <begin position="4"/>
        <end position="93"/>
    </location>
</feature>
<dbReference type="PROSITE" id="PS51029">
    <property type="entry name" value="MADF"/>
    <property type="match status" value="1"/>
</dbReference>
<dbReference type="InterPro" id="IPR039353">
    <property type="entry name" value="TF_Adf1"/>
</dbReference>
<dbReference type="OrthoDB" id="7294180at2759"/>
<evidence type="ECO:0000313" key="6">
    <source>
        <dbReference type="Proteomes" id="UP000053240"/>
    </source>
</evidence>
<evidence type="ECO:0000259" key="3">
    <source>
        <dbReference type="PROSITE" id="PS51029"/>
    </source>
</evidence>
<dbReference type="Pfam" id="PF10545">
    <property type="entry name" value="MADF_DNA_bdg"/>
    <property type="match status" value="1"/>
</dbReference>
<evidence type="ECO:0000259" key="4">
    <source>
        <dbReference type="PROSITE" id="PS51031"/>
    </source>
</evidence>
<sequence>MDNTLIEAVSRREPIWNPASGLHRNSNVLKCLWQEVANEVNKDVKSVKSRWKNLRSYYVKECQKLDSKTTEGEEQISSWQYFDDMQFLRHTLTCYKSNKQEEYDGDEIYITNLDTIANPEPLSPGQSSSETSHTTPTTRKRKLQALATTSDTLIELERKKLKILENDIARGSNDDLLFFESLLPYMKEIPIDRKLRLRSKIQDLICGELEVVQAMLNNDE</sequence>
<dbReference type="PANTHER" id="PTHR12243:SF67">
    <property type="entry name" value="COREPRESSOR OF PANGOLIN, ISOFORM A-RELATED"/>
    <property type="match status" value="1"/>
</dbReference>